<gene>
    <name evidence="1" type="ORF">METZ01_LOCUS285654</name>
</gene>
<dbReference type="AlphaFoldDB" id="A0A382L803"/>
<evidence type="ECO:0000313" key="1">
    <source>
        <dbReference type="EMBL" id="SVC32800.1"/>
    </source>
</evidence>
<accession>A0A382L803</accession>
<sequence length="160" mass="18924">CKKVQETTTLKVRNYNLALEGHSNDYCARMVFKTIENLKPDLYCFLFTYRNRMEWVTNEALKVTNVIPGHDDVFVNVMNDGIAMYNFHKNYEFINSLCNLHRIPFLFSTIDPRIHNSVEHMSHYVGKFDRDIKGIDGEHPSAEKQHELGERFFNKYKELL</sequence>
<evidence type="ECO:0008006" key="2">
    <source>
        <dbReference type="Google" id="ProtNLM"/>
    </source>
</evidence>
<name>A0A382L803_9ZZZZ</name>
<dbReference type="EMBL" id="UINC01085345">
    <property type="protein sequence ID" value="SVC32800.1"/>
    <property type="molecule type" value="Genomic_DNA"/>
</dbReference>
<proteinExistence type="predicted"/>
<reference evidence="1" key="1">
    <citation type="submission" date="2018-05" db="EMBL/GenBank/DDBJ databases">
        <authorList>
            <person name="Lanie J.A."/>
            <person name="Ng W.-L."/>
            <person name="Kazmierczak K.M."/>
            <person name="Andrzejewski T.M."/>
            <person name="Davidsen T.M."/>
            <person name="Wayne K.J."/>
            <person name="Tettelin H."/>
            <person name="Glass J.I."/>
            <person name="Rusch D."/>
            <person name="Podicherti R."/>
            <person name="Tsui H.-C.T."/>
            <person name="Winkler M.E."/>
        </authorList>
    </citation>
    <scope>NUCLEOTIDE SEQUENCE</scope>
</reference>
<feature type="non-terminal residue" evidence="1">
    <location>
        <position position="1"/>
    </location>
</feature>
<organism evidence="1">
    <name type="scientific">marine metagenome</name>
    <dbReference type="NCBI Taxonomy" id="408172"/>
    <lineage>
        <taxon>unclassified sequences</taxon>
        <taxon>metagenomes</taxon>
        <taxon>ecological metagenomes</taxon>
    </lineage>
</organism>
<protein>
    <recommendedName>
        <fullName evidence="2">SGNH hydrolase-type esterase domain-containing protein</fullName>
    </recommendedName>
</protein>